<gene>
    <name evidence="9 13" type="primary">dxr</name>
    <name evidence="13" type="ORF">BWX89_00696</name>
</gene>
<evidence type="ECO:0000256" key="6">
    <source>
        <dbReference type="ARBA" id="ARBA00023211"/>
    </source>
</evidence>
<evidence type="ECO:0000259" key="12">
    <source>
        <dbReference type="Pfam" id="PF13288"/>
    </source>
</evidence>
<feature type="binding site" evidence="9">
    <location>
        <position position="143"/>
    </location>
    <ligand>
        <name>Mn(2+)</name>
        <dbReference type="ChEBI" id="CHEBI:29035"/>
    </ligand>
</feature>
<feature type="binding site" evidence="9">
    <location>
        <position position="188"/>
    </location>
    <ligand>
        <name>1-deoxy-D-xylulose 5-phosphate</name>
        <dbReference type="ChEBI" id="CHEBI:57792"/>
    </ligand>
</feature>
<evidence type="ECO:0000259" key="10">
    <source>
        <dbReference type="Pfam" id="PF02670"/>
    </source>
</evidence>
<feature type="binding site" evidence="9">
    <location>
        <position position="120"/>
    </location>
    <ligand>
        <name>1-deoxy-D-xylulose 5-phosphate</name>
        <dbReference type="ChEBI" id="CHEBI:57792"/>
    </ligand>
</feature>
<sequence length="376" mass="41602">MKNVVVFGSTGSIGRATLDVIDRNPGKFSVYGISACKQEGLLIRQIKKYRPKFAVFTEKNSEKSRVKTKKAKYLYGEDGLEFLATLPEVDIVVMAISGLAGLKCTLKALEAGKIVALATKEIIVCAGHLLTDKKGKILPVDSEHNAIFQILNRENSGVSSIILTASGGPFLNYKGDIKKVSPEQVLKHPVWKMGKRISVDSATMMNKGLEIIEAFYLFGVKKESIKVVLHPQAIVHGFVKFCDGFVKAVCSIPDMRYSINYCLNFPLRVDCGLPGLDVSKMRNLSFYDVRAGMFPCFDLAKEALKKAGSYLTVLNAADEESVKIFLEGLISFDKIPILIEKMLAKHKRVSVDTPDDILSLDFQIREKIRIEAGLCR</sequence>
<dbReference type="GO" id="GO:0030604">
    <property type="term" value="F:1-deoxy-D-xylulose-5-phosphate reductoisomerase activity"/>
    <property type="evidence" value="ECO:0007669"/>
    <property type="project" value="UniProtKB-UniRule"/>
</dbReference>
<reference evidence="13" key="1">
    <citation type="submission" date="2017-02" db="EMBL/GenBank/DDBJ databases">
        <title>Delving into the versatile metabolic prowess of the omnipresent phylum Bacteroidetes.</title>
        <authorList>
            <person name="Nobu M.K."/>
            <person name="Mei R."/>
            <person name="Narihiro T."/>
            <person name="Kuroda K."/>
            <person name="Liu W.-T."/>
        </authorList>
    </citation>
    <scope>NUCLEOTIDE SEQUENCE</scope>
    <source>
        <strain evidence="13">ADurb.Bin131</strain>
    </source>
</reference>
<dbReference type="Pfam" id="PF13288">
    <property type="entry name" value="DXPR_C"/>
    <property type="match status" value="1"/>
</dbReference>
<evidence type="ECO:0000256" key="7">
    <source>
        <dbReference type="ARBA" id="ARBA00023229"/>
    </source>
</evidence>
<feature type="binding site" evidence="9">
    <location>
        <position position="210"/>
    </location>
    <ligand>
        <name>Mn(2+)</name>
        <dbReference type="ChEBI" id="CHEBI:29035"/>
    </ligand>
</feature>
<feature type="binding site" evidence="9">
    <location>
        <position position="166"/>
    </location>
    <ligand>
        <name>1-deoxy-D-xylulose 5-phosphate</name>
        <dbReference type="ChEBI" id="CHEBI:57792"/>
    </ligand>
</feature>
<feature type="binding site" evidence="9">
    <location>
        <position position="143"/>
    </location>
    <ligand>
        <name>1-deoxy-D-xylulose 5-phosphate</name>
        <dbReference type="ChEBI" id="CHEBI:57792"/>
    </ligand>
</feature>
<dbReference type="PANTHER" id="PTHR30525">
    <property type="entry name" value="1-DEOXY-D-XYLULOSE 5-PHOSPHATE REDUCTOISOMERASE"/>
    <property type="match status" value="1"/>
</dbReference>
<dbReference type="UniPathway" id="UPA00056">
    <property type="reaction ID" value="UER00092"/>
</dbReference>
<dbReference type="FunFam" id="3.40.50.720:FF:000045">
    <property type="entry name" value="1-deoxy-D-xylulose 5-phosphate reductoisomerase"/>
    <property type="match status" value="1"/>
</dbReference>
<feature type="binding site" evidence="9">
    <location>
        <position position="121"/>
    </location>
    <ligand>
        <name>NADPH</name>
        <dbReference type="ChEBI" id="CHEBI:57783"/>
    </ligand>
</feature>
<feature type="binding site" evidence="9">
    <location>
        <position position="37"/>
    </location>
    <ligand>
        <name>NADPH</name>
        <dbReference type="ChEBI" id="CHEBI:57783"/>
    </ligand>
</feature>
<evidence type="ECO:0000313" key="13">
    <source>
        <dbReference type="EMBL" id="OQB74042.1"/>
    </source>
</evidence>
<evidence type="ECO:0000256" key="4">
    <source>
        <dbReference type="ARBA" id="ARBA00022857"/>
    </source>
</evidence>
<keyword evidence="3 9" id="KW-0479">Metal-binding</keyword>
<keyword evidence="9" id="KW-0460">Magnesium</keyword>
<dbReference type="GO" id="GO:0070402">
    <property type="term" value="F:NADPH binding"/>
    <property type="evidence" value="ECO:0007669"/>
    <property type="project" value="InterPro"/>
</dbReference>
<feature type="binding site" evidence="9">
    <location>
        <position position="201"/>
    </location>
    <ligand>
        <name>1-deoxy-D-xylulose 5-phosphate</name>
        <dbReference type="ChEBI" id="CHEBI:57792"/>
    </ligand>
</feature>
<dbReference type="Pfam" id="PF02670">
    <property type="entry name" value="DXP_reductoisom"/>
    <property type="match status" value="1"/>
</dbReference>
<dbReference type="InterPro" id="IPR036169">
    <property type="entry name" value="DXPR_C_sf"/>
</dbReference>
<feature type="binding site" evidence="9">
    <location>
        <position position="194"/>
    </location>
    <ligand>
        <name>NADPH</name>
        <dbReference type="ChEBI" id="CHEBI:57783"/>
    </ligand>
</feature>
<dbReference type="InterPro" id="IPR013512">
    <property type="entry name" value="DXP_reductoisomerase_N"/>
</dbReference>
<feature type="binding site" evidence="9">
    <location>
        <position position="11"/>
    </location>
    <ligand>
        <name>NADPH</name>
        <dbReference type="ChEBI" id="CHEBI:57783"/>
    </ligand>
</feature>
<feature type="binding site" evidence="9">
    <location>
        <position position="142"/>
    </location>
    <ligand>
        <name>1-deoxy-D-xylulose 5-phosphate</name>
        <dbReference type="ChEBI" id="CHEBI:57792"/>
    </ligand>
</feature>
<dbReference type="SUPFAM" id="SSF55347">
    <property type="entry name" value="Glyceraldehyde-3-phosphate dehydrogenase-like, C-terminal domain"/>
    <property type="match status" value="1"/>
</dbReference>
<feature type="binding site" evidence="9">
    <location>
        <position position="13"/>
    </location>
    <ligand>
        <name>NADPH</name>
        <dbReference type="ChEBI" id="CHEBI:57783"/>
    </ligand>
</feature>
<dbReference type="SUPFAM" id="SSF51735">
    <property type="entry name" value="NAD(P)-binding Rossmann-fold domains"/>
    <property type="match status" value="1"/>
</dbReference>
<evidence type="ECO:0000256" key="8">
    <source>
        <dbReference type="ARBA" id="ARBA00048543"/>
    </source>
</evidence>
<comment type="cofactor">
    <cofactor evidence="9">
        <name>Mg(2+)</name>
        <dbReference type="ChEBI" id="CHEBI:18420"/>
    </cofactor>
    <cofactor evidence="9">
        <name>Mn(2+)</name>
        <dbReference type="ChEBI" id="CHEBI:29035"/>
    </cofactor>
</comment>
<comment type="similarity">
    <text evidence="2 9">Belongs to the DXR family.</text>
</comment>
<dbReference type="Gene3D" id="3.40.50.720">
    <property type="entry name" value="NAD(P)-binding Rossmann-like Domain"/>
    <property type="match status" value="1"/>
</dbReference>
<keyword evidence="6 9" id="KW-0464">Manganese</keyword>
<evidence type="ECO:0000256" key="9">
    <source>
        <dbReference type="HAMAP-Rule" id="MF_00183"/>
    </source>
</evidence>
<feature type="domain" description="1-deoxy-D-xylulose 5-phosphate reductoisomerase C-terminal" evidence="11">
    <location>
        <begin position="137"/>
        <end position="218"/>
    </location>
</feature>
<feature type="binding site" evidence="9">
    <location>
        <position position="12"/>
    </location>
    <ligand>
        <name>NADPH</name>
        <dbReference type="ChEBI" id="CHEBI:57783"/>
    </ligand>
</feature>
<accession>A0A1V6CAV9</accession>
<proteinExistence type="inferred from homology"/>
<protein>
    <recommendedName>
        <fullName evidence="9">1-deoxy-D-xylulose 5-phosphate reductoisomerase</fullName>
        <shortName evidence="9">DXP reductoisomerase</shortName>
        <ecNumber evidence="9">1.1.1.267</ecNumber>
    </recommendedName>
    <alternativeName>
        <fullName evidence="9">1-deoxyxylulose-5-phosphate reductoisomerase</fullName>
    </alternativeName>
    <alternativeName>
        <fullName evidence="9">2-C-methyl-D-erythritol 4-phosphate synthase</fullName>
    </alternativeName>
</protein>
<dbReference type="Proteomes" id="UP000485562">
    <property type="component" value="Unassembled WGS sequence"/>
</dbReference>
<comment type="caution">
    <text evidence="13">The sequence shown here is derived from an EMBL/GenBank/DDBJ whole genome shotgun (WGS) entry which is preliminary data.</text>
</comment>
<dbReference type="NCBIfam" id="TIGR00243">
    <property type="entry name" value="Dxr"/>
    <property type="match status" value="1"/>
</dbReference>
<feature type="binding site" evidence="9">
    <location>
        <position position="207"/>
    </location>
    <ligand>
        <name>1-deoxy-D-xylulose 5-phosphate</name>
        <dbReference type="ChEBI" id="CHEBI:57792"/>
    </ligand>
</feature>
<comment type="function">
    <text evidence="9">Catalyzes the NADPH-dependent rearrangement and reduction of 1-deoxy-D-xylulose-5-phosphate (DXP) to 2-C-methyl-D-erythritol 4-phosphate (MEP).</text>
</comment>
<feature type="binding site" evidence="9">
    <location>
        <position position="141"/>
    </location>
    <ligand>
        <name>Mn(2+)</name>
        <dbReference type="ChEBI" id="CHEBI:29035"/>
    </ligand>
</feature>
<dbReference type="EC" id="1.1.1.267" evidence="9"/>
<dbReference type="HAMAP" id="MF_00183">
    <property type="entry name" value="DXP_reductoisom"/>
    <property type="match status" value="1"/>
</dbReference>
<evidence type="ECO:0000256" key="3">
    <source>
        <dbReference type="ARBA" id="ARBA00022723"/>
    </source>
</evidence>
<dbReference type="AlphaFoldDB" id="A0A1V6CAV9"/>
<dbReference type="PANTHER" id="PTHR30525:SF0">
    <property type="entry name" value="1-DEOXY-D-XYLULOSE 5-PHOSPHATE REDUCTOISOMERASE, CHLOROPLASTIC"/>
    <property type="match status" value="1"/>
</dbReference>
<feature type="binding site" evidence="9">
    <location>
        <position position="210"/>
    </location>
    <ligand>
        <name>1-deoxy-D-xylulose 5-phosphate</name>
        <dbReference type="ChEBI" id="CHEBI:57792"/>
    </ligand>
</feature>
<evidence type="ECO:0000256" key="5">
    <source>
        <dbReference type="ARBA" id="ARBA00023002"/>
    </source>
</evidence>
<dbReference type="GO" id="GO:0030145">
    <property type="term" value="F:manganese ion binding"/>
    <property type="evidence" value="ECO:0007669"/>
    <property type="project" value="TreeGrafter"/>
</dbReference>
<dbReference type="InterPro" id="IPR013644">
    <property type="entry name" value="DXP_reductoisomerase_C"/>
</dbReference>
<organism evidence="13">
    <name type="scientific">candidate division TA06 bacterium ADurb.Bin131</name>
    <dbReference type="NCBI Taxonomy" id="1852827"/>
    <lineage>
        <taxon>Bacteria</taxon>
        <taxon>Bacteria division TA06</taxon>
    </lineage>
</organism>
<evidence type="ECO:0000256" key="1">
    <source>
        <dbReference type="ARBA" id="ARBA00005094"/>
    </source>
</evidence>
<dbReference type="InterPro" id="IPR026877">
    <property type="entry name" value="DXPR_C"/>
</dbReference>
<dbReference type="InterPro" id="IPR036291">
    <property type="entry name" value="NAD(P)-bd_dom_sf"/>
</dbReference>
<dbReference type="Pfam" id="PF08436">
    <property type="entry name" value="DXP_redisom_C"/>
    <property type="match status" value="1"/>
</dbReference>
<keyword evidence="7 9" id="KW-0414">Isoprene biosynthesis</keyword>
<keyword evidence="5 9" id="KW-0560">Oxidoreductase</keyword>
<feature type="binding site" evidence="9">
    <location>
        <position position="206"/>
    </location>
    <ligand>
        <name>1-deoxy-D-xylulose 5-phosphate</name>
        <dbReference type="ChEBI" id="CHEBI:57792"/>
    </ligand>
</feature>
<dbReference type="SUPFAM" id="SSF69055">
    <property type="entry name" value="1-deoxy-D-xylulose-5-phosphate reductoisomerase, C-terminal domain"/>
    <property type="match status" value="1"/>
</dbReference>
<feature type="domain" description="DXP reductoisomerase C-terminal" evidence="12">
    <location>
        <begin position="251"/>
        <end position="366"/>
    </location>
</feature>
<comment type="caution">
    <text evidence="9">Lacks conserved residue(s) required for the propagation of feature annotation.</text>
</comment>
<dbReference type="Gene3D" id="1.10.1740.10">
    <property type="match status" value="1"/>
</dbReference>
<dbReference type="GO" id="GO:0051484">
    <property type="term" value="P:isopentenyl diphosphate biosynthetic process, methylerythritol 4-phosphate pathway involved in terpenoid biosynthetic process"/>
    <property type="evidence" value="ECO:0007669"/>
    <property type="project" value="TreeGrafter"/>
</dbReference>
<evidence type="ECO:0000256" key="2">
    <source>
        <dbReference type="ARBA" id="ARBA00006825"/>
    </source>
</evidence>
<feature type="binding site" evidence="9">
    <location>
        <position position="10"/>
    </location>
    <ligand>
        <name>NADPH</name>
        <dbReference type="ChEBI" id="CHEBI:57783"/>
    </ligand>
</feature>
<dbReference type="EMBL" id="MWDQ01000053">
    <property type="protein sequence ID" value="OQB74042.1"/>
    <property type="molecule type" value="Genomic_DNA"/>
</dbReference>
<evidence type="ECO:0000259" key="11">
    <source>
        <dbReference type="Pfam" id="PF08436"/>
    </source>
</evidence>
<comment type="catalytic activity">
    <reaction evidence="8">
        <text>2-C-methyl-D-erythritol 4-phosphate + NADP(+) = 1-deoxy-D-xylulose 5-phosphate + NADPH + H(+)</text>
        <dbReference type="Rhea" id="RHEA:13717"/>
        <dbReference type="ChEBI" id="CHEBI:15378"/>
        <dbReference type="ChEBI" id="CHEBI:57783"/>
        <dbReference type="ChEBI" id="CHEBI:57792"/>
        <dbReference type="ChEBI" id="CHEBI:58262"/>
        <dbReference type="ChEBI" id="CHEBI:58349"/>
        <dbReference type="EC" id="1.1.1.267"/>
    </reaction>
    <physiologicalReaction direction="right-to-left" evidence="8">
        <dbReference type="Rhea" id="RHEA:13719"/>
    </physiologicalReaction>
</comment>
<name>A0A1V6CAV9_UNCT6</name>
<keyword evidence="4 9" id="KW-0521">NADP</keyword>
<comment type="pathway">
    <text evidence="1 9">Isoprenoid biosynthesis; isopentenyl diphosphate biosynthesis via DXP pathway; isopentenyl diphosphate from 1-deoxy-D-xylulose 5-phosphate: step 1/6.</text>
</comment>
<feature type="domain" description="1-deoxy-D-xylulose 5-phosphate reductoisomerase N-terminal" evidence="10">
    <location>
        <begin position="4"/>
        <end position="127"/>
    </location>
</feature>
<dbReference type="PIRSF" id="PIRSF006205">
    <property type="entry name" value="Dxp_reductismrs"/>
    <property type="match status" value="1"/>
</dbReference>
<dbReference type="InterPro" id="IPR003821">
    <property type="entry name" value="DXP_reductoisomerase"/>
</dbReference>